<dbReference type="EMBL" id="QJJX01000024">
    <property type="protein sequence ID" value="PXX21057.1"/>
    <property type="molecule type" value="Genomic_DNA"/>
</dbReference>
<dbReference type="Proteomes" id="UP000248314">
    <property type="component" value="Unassembled WGS sequence"/>
</dbReference>
<dbReference type="Pfam" id="PF16407">
    <property type="entry name" value="PKD_2"/>
    <property type="match status" value="1"/>
</dbReference>
<dbReference type="InterPro" id="IPR032183">
    <property type="entry name" value="PKD-like"/>
</dbReference>
<evidence type="ECO:0000313" key="2">
    <source>
        <dbReference type="EMBL" id="PXX21057.1"/>
    </source>
</evidence>
<evidence type="ECO:0000313" key="3">
    <source>
        <dbReference type="Proteomes" id="UP000248314"/>
    </source>
</evidence>
<dbReference type="OrthoDB" id="1095195at2"/>
<comment type="caution">
    <text evidence="2">The sequence shown here is derived from an EMBL/GenBank/DDBJ whole genome shotgun (WGS) entry which is preliminary data.</text>
</comment>
<feature type="chain" id="PRO_5016364027" evidence="1">
    <location>
        <begin position="20"/>
        <end position="529"/>
    </location>
</feature>
<name>A0A318I0B5_9BACT</name>
<proteinExistence type="predicted"/>
<sequence>MKKHCIIYLLAALSLASCIDDEGNNTMNPINKAQIEGIKDKYYMVTNLETLQIPVTVTGSMSGNDVNNFSFEWFLCNGAVEDKYHDHQTISREKDLSFPVNVPPGEYRLFFRVKDKSNNMVFEKRSALNVLSPYVRGFYLFGDKEDGTCGIDFISMMEGRDTSVVENLFDNTQGIKHAQQLIFMGHSYSTDLEATWAITKDGAYALNSSAKENKITINNNKQIDHLIYPSIEGTTKPYVVRALFPRPSGKDNNCLSGSFRCLLTDKDAFWCSQMPLGEAYGNPFNCYEAGSNTLVQLSPYVFYPANSSYIRTLAFYDKTNHKFVRLNGASYSVTNIADYNLPTDQPFNTDQTTYSPTRDLVYGENGLGNNGQSYALMNDADGHFFVYAFRITNYSAAGMKRSLAREIDLTVASHFAEASHYAFYSNQPIVLYAVGNSLWAYNYNTNKAKMLNAYNGEITYLAMEHDSDENPDDVIVATYSPSEKGVVYKHEMKDDPNEIAFVQKQYKTKSYPWKTNLKVKSITYRNCPD</sequence>
<dbReference type="RefSeq" id="WP_025816100.1">
    <property type="nucleotide sequence ID" value="NZ_BAIZ01000019.1"/>
</dbReference>
<accession>A0A318I0B5</accession>
<keyword evidence="1" id="KW-0732">Signal</keyword>
<feature type="signal peptide" evidence="1">
    <location>
        <begin position="1"/>
        <end position="19"/>
    </location>
</feature>
<keyword evidence="3" id="KW-1185">Reference proteome</keyword>
<organism evidence="2 3">
    <name type="scientific">Hoylesella shahii DSM 15611 = JCM 12083</name>
    <dbReference type="NCBI Taxonomy" id="1122991"/>
    <lineage>
        <taxon>Bacteria</taxon>
        <taxon>Pseudomonadati</taxon>
        <taxon>Bacteroidota</taxon>
        <taxon>Bacteroidia</taxon>
        <taxon>Bacteroidales</taxon>
        <taxon>Prevotellaceae</taxon>
        <taxon>Hoylesella</taxon>
    </lineage>
</organism>
<dbReference type="AlphaFoldDB" id="A0A318I0B5"/>
<dbReference type="STRING" id="1122991.GCA_000613445_01653"/>
<gene>
    <name evidence="2" type="ORF">EJ73_01952</name>
</gene>
<evidence type="ECO:0000256" key="1">
    <source>
        <dbReference type="SAM" id="SignalP"/>
    </source>
</evidence>
<reference evidence="2 3" key="1">
    <citation type="submission" date="2018-05" db="EMBL/GenBank/DDBJ databases">
        <title>Genomic Encyclopedia of Type Strains, Phase I: the one thousand microbial genomes (KMG-I) project.</title>
        <authorList>
            <person name="Kyrpides N."/>
        </authorList>
    </citation>
    <scope>NUCLEOTIDE SEQUENCE [LARGE SCALE GENOMIC DNA]</scope>
    <source>
        <strain evidence="2 3">DSM 15611</strain>
    </source>
</reference>
<dbReference type="PROSITE" id="PS51257">
    <property type="entry name" value="PROKAR_LIPOPROTEIN"/>
    <property type="match status" value="1"/>
</dbReference>
<protein>
    <submittedName>
        <fullName evidence="2">PKD family protein</fullName>
    </submittedName>
</protein>